<comment type="caution">
    <text evidence="1">The sequence shown here is derived from an EMBL/GenBank/DDBJ whole genome shotgun (WGS) entry which is preliminary data.</text>
</comment>
<dbReference type="GO" id="GO:0005737">
    <property type="term" value="C:cytoplasm"/>
    <property type="evidence" value="ECO:0007669"/>
    <property type="project" value="TreeGrafter"/>
</dbReference>
<dbReference type="Pfam" id="PF10294">
    <property type="entry name" value="Methyltransf_16"/>
    <property type="match status" value="1"/>
</dbReference>
<dbReference type="AlphaFoldDB" id="A0AAJ0DK58"/>
<dbReference type="PANTHER" id="PTHR14614:SF104">
    <property type="entry name" value="N-METHYLTRANSFERASE, PUTATIVE (AFU_ORTHOLOGUE AFUA_1G17750)-RELATED"/>
    <property type="match status" value="1"/>
</dbReference>
<organism evidence="1 2">
    <name type="scientific">Extremus antarcticus</name>
    <dbReference type="NCBI Taxonomy" id="702011"/>
    <lineage>
        <taxon>Eukaryota</taxon>
        <taxon>Fungi</taxon>
        <taxon>Dikarya</taxon>
        <taxon>Ascomycota</taxon>
        <taxon>Pezizomycotina</taxon>
        <taxon>Dothideomycetes</taxon>
        <taxon>Dothideomycetidae</taxon>
        <taxon>Mycosphaerellales</taxon>
        <taxon>Extremaceae</taxon>
        <taxon>Extremus</taxon>
    </lineage>
</organism>
<protein>
    <submittedName>
        <fullName evidence="1">Methyltransferase-like protein 23</fullName>
    </submittedName>
</protein>
<dbReference type="PANTHER" id="PTHR14614">
    <property type="entry name" value="HEPATOCELLULAR CARCINOMA-ASSOCIATED ANTIGEN"/>
    <property type="match status" value="1"/>
</dbReference>
<reference evidence="1" key="1">
    <citation type="submission" date="2023-04" db="EMBL/GenBank/DDBJ databases">
        <title>Black Yeasts Isolated from many extreme environments.</title>
        <authorList>
            <person name="Coleine C."/>
            <person name="Stajich J.E."/>
            <person name="Selbmann L."/>
        </authorList>
    </citation>
    <scope>NUCLEOTIDE SEQUENCE</scope>
    <source>
        <strain evidence="1">CCFEE 5312</strain>
    </source>
</reference>
<dbReference type="InterPro" id="IPR029063">
    <property type="entry name" value="SAM-dependent_MTases_sf"/>
</dbReference>
<gene>
    <name evidence="1" type="primary">METTL23</name>
    <name evidence="1" type="ORF">LTR09_003378</name>
</gene>
<keyword evidence="1" id="KW-0489">Methyltransferase</keyword>
<name>A0AAJ0DK58_9PEZI</name>
<dbReference type="InterPro" id="IPR019410">
    <property type="entry name" value="Methyltransf_16"/>
</dbReference>
<keyword evidence="2" id="KW-1185">Reference proteome</keyword>
<keyword evidence="1" id="KW-0808">Transferase</keyword>
<proteinExistence type="predicted"/>
<dbReference type="SUPFAM" id="SSF53335">
    <property type="entry name" value="S-adenosyl-L-methionine-dependent methyltransferases"/>
    <property type="match status" value="1"/>
</dbReference>
<accession>A0AAJ0DK58</accession>
<evidence type="ECO:0000313" key="1">
    <source>
        <dbReference type="EMBL" id="KAK3055458.1"/>
    </source>
</evidence>
<dbReference type="GO" id="GO:0032259">
    <property type="term" value="P:methylation"/>
    <property type="evidence" value="ECO:0007669"/>
    <property type="project" value="UniProtKB-KW"/>
</dbReference>
<dbReference type="Proteomes" id="UP001271007">
    <property type="component" value="Unassembled WGS sequence"/>
</dbReference>
<dbReference type="EMBL" id="JAWDJX010000008">
    <property type="protein sequence ID" value="KAK3055458.1"/>
    <property type="molecule type" value="Genomic_DNA"/>
</dbReference>
<dbReference type="Gene3D" id="3.40.50.150">
    <property type="entry name" value="Vaccinia Virus protein VP39"/>
    <property type="match status" value="1"/>
</dbReference>
<dbReference type="GO" id="GO:0008757">
    <property type="term" value="F:S-adenosylmethionine-dependent methyltransferase activity"/>
    <property type="evidence" value="ECO:0007669"/>
    <property type="project" value="UniProtKB-ARBA"/>
</dbReference>
<sequence length="281" mass="31167">MSPTLTDVIHVIPPDKDETVEDIFACAPGLIFADDTRNFHGDPGSTIVYKSVRFGNIELKTTDPDREEERQLFGHYLWNAGIKMAELISGEGGEKWCVKGRKVLELGAGVGLCGIVATLAGAKEVVMSDYPAPTVLENMRQNTKHAIPQDLEPVYRIEGHEWGVLDSEFATESAHCYDRILAGDCFWMGSQHVNLVQSMLHFLTTDPSGRIFAVAGFHTGRAKLAAFFEIAEAEGMEAEEVYKEDVQGARRDWATERDGGREDVTGRKRWLLVAILKRRGG</sequence>
<evidence type="ECO:0000313" key="2">
    <source>
        <dbReference type="Proteomes" id="UP001271007"/>
    </source>
</evidence>